<comment type="caution">
    <text evidence="11">The sequence shown here is derived from an EMBL/GenBank/DDBJ whole genome shotgun (WGS) entry which is preliminary data.</text>
</comment>
<evidence type="ECO:0000313" key="12">
    <source>
        <dbReference type="Proteomes" id="UP000077852"/>
    </source>
</evidence>
<dbReference type="InterPro" id="IPR004852">
    <property type="entry name" value="Di-haem_cyt_c_peroxidsae"/>
</dbReference>
<evidence type="ECO:0000256" key="4">
    <source>
        <dbReference type="ARBA" id="ARBA00022729"/>
    </source>
</evidence>
<keyword evidence="11" id="KW-0575">Peroxidase</keyword>
<dbReference type="GO" id="GO:0020037">
    <property type="term" value="F:heme binding"/>
    <property type="evidence" value="ECO:0007669"/>
    <property type="project" value="InterPro"/>
</dbReference>
<keyword evidence="2 7" id="KW-0349">Heme</keyword>
<dbReference type="GO" id="GO:0030313">
    <property type="term" value="C:cell envelope"/>
    <property type="evidence" value="ECO:0007669"/>
    <property type="project" value="UniProtKB-SubCell"/>
</dbReference>
<feature type="region of interest" description="Disordered" evidence="8">
    <location>
        <begin position="111"/>
        <end position="132"/>
    </location>
</feature>
<dbReference type="GO" id="GO:0046872">
    <property type="term" value="F:metal ion binding"/>
    <property type="evidence" value="ECO:0007669"/>
    <property type="project" value="UniProtKB-KW"/>
</dbReference>
<evidence type="ECO:0000256" key="1">
    <source>
        <dbReference type="ARBA" id="ARBA00004196"/>
    </source>
</evidence>
<dbReference type="InterPro" id="IPR036909">
    <property type="entry name" value="Cyt_c-like_dom_sf"/>
</dbReference>
<dbReference type="Proteomes" id="UP000077852">
    <property type="component" value="Unassembled WGS sequence"/>
</dbReference>
<feature type="domain" description="Cytochrome c" evidence="10">
    <location>
        <begin position="232"/>
        <end position="456"/>
    </location>
</feature>
<feature type="chain" id="PRO_5041719526" evidence="9">
    <location>
        <begin position="28"/>
        <end position="473"/>
    </location>
</feature>
<keyword evidence="5" id="KW-0560">Oxidoreductase</keyword>
<dbReference type="RefSeq" id="WP_081267800.1">
    <property type="nucleotide sequence ID" value="NZ_LVHG01000037.1"/>
</dbReference>
<sequence>MNLVTEKTLPLVVALSVALSVALLALAGCDGKGTATAASAGPRAPALSPGAQVGQMLFFDKNLSSGKNMSCASCHDPQYAYGPPNSISVQLGSDITQAGARAVPSLRYKESTPAFDDDAPNPDGVTSNSPGGGFMADGRAATLAAQAALPLLNPLEMNNPSKEAVVKAVRNAAYAGLFRQAFGADVFNDTDKAFDAVGTAIQALETEDLSFHPYSSKYDLYVFNKAGGTLTPAERRGEVVFHSSGVANCSGCHYTGANFNGNSGLMTDFTYQALGAPRNDRSIPNNPDPIPANDDPKYFDMGLCGPYRTDHMPATPQTPNPYCGMFKVPVLRNVATRGAFFHNGVLHSLEQVVNFYNTRDTDPEYWYPADKDATGAPRANPAWALQPTHVPGAKVRKYNDLPPAQQGSIDEEVPMGTGEGGDKTLASGTRPRAPGSPPAMTPQQVADLVCFLGVLSDGYQPAAKPPATGKCVN</sequence>
<feature type="region of interest" description="Disordered" evidence="8">
    <location>
        <begin position="398"/>
        <end position="441"/>
    </location>
</feature>
<evidence type="ECO:0000256" key="6">
    <source>
        <dbReference type="ARBA" id="ARBA00023004"/>
    </source>
</evidence>
<feature type="signal peptide" evidence="9">
    <location>
        <begin position="1"/>
        <end position="27"/>
    </location>
</feature>
<dbReference type="AlphaFoldDB" id="A0AA91IBI4"/>
<comment type="subcellular location">
    <subcellularLocation>
        <location evidence="1">Cell envelope</location>
    </subcellularLocation>
</comment>
<feature type="domain" description="Cytochrome c" evidence="10">
    <location>
        <begin position="49"/>
        <end position="156"/>
    </location>
</feature>
<evidence type="ECO:0000256" key="9">
    <source>
        <dbReference type="SAM" id="SignalP"/>
    </source>
</evidence>
<dbReference type="GO" id="GO:0009055">
    <property type="term" value="F:electron transfer activity"/>
    <property type="evidence" value="ECO:0007669"/>
    <property type="project" value="InterPro"/>
</dbReference>
<keyword evidence="3 7" id="KW-0479">Metal-binding</keyword>
<proteinExistence type="predicted"/>
<dbReference type="EMBL" id="LVHG01000037">
    <property type="protein sequence ID" value="OAK64673.1"/>
    <property type="molecule type" value="Genomic_DNA"/>
</dbReference>
<keyword evidence="4 9" id="KW-0732">Signal</keyword>
<dbReference type="InterPro" id="IPR009056">
    <property type="entry name" value="Cyt_c-like_dom"/>
</dbReference>
<dbReference type="PROSITE" id="PS51007">
    <property type="entry name" value="CYTC"/>
    <property type="match status" value="2"/>
</dbReference>
<dbReference type="PROSITE" id="PS51257">
    <property type="entry name" value="PROKAR_LIPOPROTEIN"/>
    <property type="match status" value="1"/>
</dbReference>
<organism evidence="11 12">
    <name type="scientific">Variovorax paradoxus</name>
    <dbReference type="NCBI Taxonomy" id="34073"/>
    <lineage>
        <taxon>Bacteria</taxon>
        <taxon>Pseudomonadati</taxon>
        <taxon>Pseudomonadota</taxon>
        <taxon>Betaproteobacteria</taxon>
        <taxon>Burkholderiales</taxon>
        <taxon>Comamonadaceae</taxon>
        <taxon>Variovorax</taxon>
    </lineage>
</organism>
<evidence type="ECO:0000313" key="11">
    <source>
        <dbReference type="EMBL" id="OAK64673.1"/>
    </source>
</evidence>
<evidence type="ECO:0000256" key="5">
    <source>
        <dbReference type="ARBA" id="ARBA00023002"/>
    </source>
</evidence>
<dbReference type="PANTHER" id="PTHR30600">
    <property type="entry name" value="CYTOCHROME C PEROXIDASE-RELATED"/>
    <property type="match status" value="1"/>
</dbReference>
<reference evidence="11 12" key="1">
    <citation type="submission" date="2016-03" db="EMBL/GenBank/DDBJ databases">
        <title>Genome sequence of Variovorax paradoxus KB5.</title>
        <authorList>
            <person name="Jeong H."/>
            <person name="Hong C.E."/>
            <person name="Jo S.H."/>
            <person name="Park J.M."/>
        </authorList>
    </citation>
    <scope>NUCLEOTIDE SEQUENCE [LARGE SCALE GENOMIC DNA]</scope>
    <source>
        <strain evidence="11 12">KB5</strain>
    </source>
</reference>
<gene>
    <name evidence="11" type="ORF">A3K87_14015</name>
</gene>
<dbReference type="Pfam" id="PF03150">
    <property type="entry name" value="CCP_MauG"/>
    <property type="match status" value="1"/>
</dbReference>
<accession>A0AA91IBI4</accession>
<evidence type="ECO:0000259" key="10">
    <source>
        <dbReference type="PROSITE" id="PS51007"/>
    </source>
</evidence>
<name>A0AA91IBI4_VARPD</name>
<dbReference type="GO" id="GO:0004130">
    <property type="term" value="F:cytochrome-c peroxidase activity"/>
    <property type="evidence" value="ECO:0007669"/>
    <property type="project" value="TreeGrafter"/>
</dbReference>
<evidence type="ECO:0000256" key="3">
    <source>
        <dbReference type="ARBA" id="ARBA00022723"/>
    </source>
</evidence>
<evidence type="ECO:0000256" key="2">
    <source>
        <dbReference type="ARBA" id="ARBA00022617"/>
    </source>
</evidence>
<evidence type="ECO:0000256" key="8">
    <source>
        <dbReference type="SAM" id="MobiDB-lite"/>
    </source>
</evidence>
<dbReference type="SUPFAM" id="SSF46626">
    <property type="entry name" value="Cytochrome c"/>
    <property type="match status" value="2"/>
</dbReference>
<protein>
    <submittedName>
        <fullName evidence="11">Cytochrome-c peroxidase</fullName>
    </submittedName>
</protein>
<dbReference type="Gene3D" id="1.10.760.10">
    <property type="entry name" value="Cytochrome c-like domain"/>
    <property type="match status" value="2"/>
</dbReference>
<dbReference type="PANTHER" id="PTHR30600:SF10">
    <property type="entry name" value="BLL6722 PROTEIN"/>
    <property type="match status" value="1"/>
</dbReference>
<evidence type="ECO:0000256" key="7">
    <source>
        <dbReference type="PROSITE-ProRule" id="PRU00433"/>
    </source>
</evidence>
<keyword evidence="6 7" id="KW-0408">Iron</keyword>
<dbReference type="InterPro" id="IPR051395">
    <property type="entry name" value="Cytochrome_c_Peroxidase/MauG"/>
</dbReference>